<evidence type="ECO:0000256" key="9">
    <source>
        <dbReference type="ARBA" id="ARBA00023136"/>
    </source>
</evidence>
<evidence type="ECO:0000313" key="12">
    <source>
        <dbReference type="Proteomes" id="UP000813444"/>
    </source>
</evidence>
<dbReference type="GO" id="GO:0000139">
    <property type="term" value="C:Golgi membrane"/>
    <property type="evidence" value="ECO:0007669"/>
    <property type="project" value="UniProtKB-SubCell"/>
</dbReference>
<keyword evidence="12" id="KW-1185">Reference proteome</keyword>
<gene>
    <name evidence="11" type="ORF">B0I35DRAFT_448834</name>
</gene>
<accession>A0A8K0T0K6</accession>
<comment type="similarity">
    <text evidence="2 10">Belongs to the glycosyltransferase 31 family.</text>
</comment>
<evidence type="ECO:0000256" key="7">
    <source>
        <dbReference type="ARBA" id="ARBA00022989"/>
    </source>
</evidence>
<keyword evidence="7 10" id="KW-1133">Transmembrane helix</keyword>
<dbReference type="EC" id="2.4.1.-" evidence="10"/>
<evidence type="ECO:0000256" key="10">
    <source>
        <dbReference type="RuleBase" id="RU363063"/>
    </source>
</evidence>
<keyword evidence="4" id="KW-0808">Transferase</keyword>
<dbReference type="InterPro" id="IPR002659">
    <property type="entry name" value="Glyco_trans_31"/>
</dbReference>
<protein>
    <recommendedName>
        <fullName evidence="10">Hexosyltransferase</fullName>
        <ecNumber evidence="10">2.4.1.-</ecNumber>
    </recommendedName>
</protein>
<evidence type="ECO:0000256" key="3">
    <source>
        <dbReference type="ARBA" id="ARBA00022676"/>
    </source>
</evidence>
<evidence type="ECO:0000256" key="8">
    <source>
        <dbReference type="ARBA" id="ARBA00023034"/>
    </source>
</evidence>
<evidence type="ECO:0000256" key="5">
    <source>
        <dbReference type="ARBA" id="ARBA00022692"/>
    </source>
</evidence>
<evidence type="ECO:0000313" key="11">
    <source>
        <dbReference type="EMBL" id="KAH7325723.1"/>
    </source>
</evidence>
<keyword evidence="6 10" id="KW-0735">Signal-anchor</keyword>
<keyword evidence="5 10" id="KW-0812">Transmembrane</keyword>
<organism evidence="11 12">
    <name type="scientific">Stachybotrys elegans</name>
    <dbReference type="NCBI Taxonomy" id="80388"/>
    <lineage>
        <taxon>Eukaryota</taxon>
        <taxon>Fungi</taxon>
        <taxon>Dikarya</taxon>
        <taxon>Ascomycota</taxon>
        <taxon>Pezizomycotina</taxon>
        <taxon>Sordariomycetes</taxon>
        <taxon>Hypocreomycetidae</taxon>
        <taxon>Hypocreales</taxon>
        <taxon>Stachybotryaceae</taxon>
        <taxon>Stachybotrys</taxon>
    </lineage>
</organism>
<feature type="transmembrane region" description="Helical" evidence="10">
    <location>
        <begin position="21"/>
        <end position="42"/>
    </location>
</feature>
<comment type="caution">
    <text evidence="11">The sequence shown here is derived from an EMBL/GenBank/DDBJ whole genome shotgun (WGS) entry which is preliminary data.</text>
</comment>
<dbReference type="AlphaFoldDB" id="A0A8K0T0K6"/>
<evidence type="ECO:0000256" key="1">
    <source>
        <dbReference type="ARBA" id="ARBA00004323"/>
    </source>
</evidence>
<comment type="subcellular location">
    <subcellularLocation>
        <location evidence="1 10">Golgi apparatus membrane</location>
        <topology evidence="1 10">Single-pass type II membrane protein</topology>
    </subcellularLocation>
</comment>
<keyword evidence="9 10" id="KW-0472">Membrane</keyword>
<dbReference type="PANTHER" id="PTHR11214">
    <property type="entry name" value="BETA-1,3-N-ACETYLGLUCOSAMINYLTRANSFERASE"/>
    <property type="match status" value="1"/>
</dbReference>
<reference evidence="11" key="1">
    <citation type="journal article" date="2021" name="Nat. Commun.">
        <title>Genetic determinants of endophytism in the Arabidopsis root mycobiome.</title>
        <authorList>
            <person name="Mesny F."/>
            <person name="Miyauchi S."/>
            <person name="Thiergart T."/>
            <person name="Pickel B."/>
            <person name="Atanasova L."/>
            <person name="Karlsson M."/>
            <person name="Huettel B."/>
            <person name="Barry K.W."/>
            <person name="Haridas S."/>
            <person name="Chen C."/>
            <person name="Bauer D."/>
            <person name="Andreopoulos W."/>
            <person name="Pangilinan J."/>
            <person name="LaButti K."/>
            <person name="Riley R."/>
            <person name="Lipzen A."/>
            <person name="Clum A."/>
            <person name="Drula E."/>
            <person name="Henrissat B."/>
            <person name="Kohler A."/>
            <person name="Grigoriev I.V."/>
            <person name="Martin F.M."/>
            <person name="Hacquard S."/>
        </authorList>
    </citation>
    <scope>NUCLEOTIDE SEQUENCE</scope>
    <source>
        <strain evidence="11">MPI-CAGE-CH-0235</strain>
    </source>
</reference>
<keyword evidence="8 10" id="KW-0333">Golgi apparatus</keyword>
<name>A0A8K0T0K6_9HYPO</name>
<keyword evidence="3 10" id="KW-0328">Glycosyltransferase</keyword>
<evidence type="ECO:0000256" key="6">
    <source>
        <dbReference type="ARBA" id="ARBA00022968"/>
    </source>
</evidence>
<dbReference type="Pfam" id="PF01762">
    <property type="entry name" value="Galactosyl_T"/>
    <property type="match status" value="1"/>
</dbReference>
<dbReference type="EMBL" id="JAGPNK010000002">
    <property type="protein sequence ID" value="KAH7325723.1"/>
    <property type="molecule type" value="Genomic_DNA"/>
</dbReference>
<proteinExistence type="inferred from homology"/>
<evidence type="ECO:0000256" key="4">
    <source>
        <dbReference type="ARBA" id="ARBA00022679"/>
    </source>
</evidence>
<evidence type="ECO:0000256" key="2">
    <source>
        <dbReference type="ARBA" id="ARBA00008661"/>
    </source>
</evidence>
<dbReference type="Proteomes" id="UP000813444">
    <property type="component" value="Unassembled WGS sequence"/>
</dbReference>
<sequence length="428" mass="48908">MESKGSSQYLPSVVIRCIPKRFLRLFIGALILTCVLVGHLLYRLTVPTYHLPFQPPVLDYTVHDVPVSQYREPAPGELQPFPPTPQLASLADSEPRGRAPWLAAVICPADDAERRMMIRTTWMRLYRDLPMDTRFVVSNPGPEWTEVIRTENRTFGDMIVLDHLPENDITANTVKTLEFYKWLITHNEKYEFVTKMDTDLFLNARAFWSQYLEPRLSNDTGSLKATVDMTMVGQLYYSRPHDLVFPHGSMYTATWDVLETLVTLQQAHKVIAGEDMANALLLMKGHQEINVVNMLGTEKFDFEAADTRGDGSPWARDHTHPNAAQHALVGGGAIAIHQLKDRKMYLKVADCFDEDGIKEMPPPTSQRYQGSSLSLGWHDFWYLFGMTAHYNSQLQNIPSVYWTNHHGDWVCDGIWNLGRQDPRQMGQL</sequence>
<dbReference type="GO" id="GO:0016758">
    <property type="term" value="F:hexosyltransferase activity"/>
    <property type="evidence" value="ECO:0007669"/>
    <property type="project" value="InterPro"/>
</dbReference>
<dbReference type="OrthoDB" id="2139606at2759"/>